<comment type="caution">
    <text evidence="1">The sequence shown here is derived from an EMBL/GenBank/DDBJ whole genome shotgun (WGS) entry which is preliminary data.</text>
</comment>
<keyword evidence="2" id="KW-1185">Reference proteome</keyword>
<dbReference type="EMBL" id="JARBHB010000004">
    <property type="protein sequence ID" value="KAJ8887799.1"/>
    <property type="molecule type" value="Genomic_DNA"/>
</dbReference>
<protein>
    <submittedName>
        <fullName evidence="1">Uncharacterized protein</fullName>
    </submittedName>
</protein>
<name>A0ABQ9HUQ7_9NEOP</name>
<proteinExistence type="predicted"/>
<organism evidence="1 2">
    <name type="scientific">Dryococelus australis</name>
    <dbReference type="NCBI Taxonomy" id="614101"/>
    <lineage>
        <taxon>Eukaryota</taxon>
        <taxon>Metazoa</taxon>
        <taxon>Ecdysozoa</taxon>
        <taxon>Arthropoda</taxon>
        <taxon>Hexapoda</taxon>
        <taxon>Insecta</taxon>
        <taxon>Pterygota</taxon>
        <taxon>Neoptera</taxon>
        <taxon>Polyneoptera</taxon>
        <taxon>Phasmatodea</taxon>
        <taxon>Verophasmatodea</taxon>
        <taxon>Anareolatae</taxon>
        <taxon>Phasmatidae</taxon>
        <taxon>Eurycanthinae</taxon>
        <taxon>Dryococelus</taxon>
    </lineage>
</organism>
<evidence type="ECO:0000313" key="2">
    <source>
        <dbReference type="Proteomes" id="UP001159363"/>
    </source>
</evidence>
<evidence type="ECO:0000313" key="1">
    <source>
        <dbReference type="EMBL" id="KAJ8887799.1"/>
    </source>
</evidence>
<sequence>MHISAFEKQVIASVRGVEKFSTYIEYKEFDLQTDNQALTKGQRDHRLLVAYYEDTEGAFEGKIMPAAEREGNEGRSEECCIIIIVSQKARGLVLKYFHSSIRGAQWAERKQRR</sequence>
<accession>A0ABQ9HUQ7</accession>
<gene>
    <name evidence="1" type="ORF">PR048_014017</name>
</gene>
<reference evidence="1 2" key="1">
    <citation type="submission" date="2023-02" db="EMBL/GenBank/DDBJ databases">
        <title>LHISI_Scaffold_Assembly.</title>
        <authorList>
            <person name="Stuart O.P."/>
            <person name="Cleave R."/>
            <person name="Magrath M.J.L."/>
            <person name="Mikheyev A.S."/>
        </authorList>
    </citation>
    <scope>NUCLEOTIDE SEQUENCE [LARGE SCALE GENOMIC DNA]</scope>
    <source>
        <strain evidence="1">Daus_M_001</strain>
        <tissue evidence="1">Leg muscle</tissue>
    </source>
</reference>
<dbReference type="Proteomes" id="UP001159363">
    <property type="component" value="Chromosome X"/>
</dbReference>